<organism evidence="1 2">
    <name type="scientific">Sphingomonas psychrotolerans</name>
    <dbReference type="NCBI Taxonomy" id="1327635"/>
    <lineage>
        <taxon>Bacteria</taxon>
        <taxon>Pseudomonadati</taxon>
        <taxon>Pseudomonadota</taxon>
        <taxon>Alphaproteobacteria</taxon>
        <taxon>Sphingomonadales</taxon>
        <taxon>Sphingomonadaceae</taxon>
        <taxon>Sphingomonas</taxon>
    </lineage>
</organism>
<dbReference type="KEGG" id="sphc:CVN68_00570"/>
<dbReference type="AlphaFoldDB" id="A0A2K8MG01"/>
<evidence type="ECO:0000313" key="1">
    <source>
        <dbReference type="EMBL" id="ATY30669.1"/>
    </source>
</evidence>
<accession>A0A2K8MG01</accession>
<reference evidence="1 2" key="1">
    <citation type="submission" date="2017-11" db="EMBL/GenBank/DDBJ databases">
        <title>Complete genome sequence of Sphingomonas sp. Strain Cra20, a psychrotolerant potential plant growth promoting rhizobacteria.</title>
        <authorList>
            <person name="Luo Y."/>
        </authorList>
    </citation>
    <scope>NUCLEOTIDE SEQUENCE [LARGE SCALE GENOMIC DNA]</scope>
    <source>
        <strain evidence="1 2">Cra20</strain>
    </source>
</reference>
<dbReference type="Proteomes" id="UP000229081">
    <property type="component" value="Chromosome"/>
</dbReference>
<name>A0A2K8MG01_9SPHN</name>
<dbReference type="OrthoDB" id="954305at2"/>
<protein>
    <recommendedName>
        <fullName evidence="3">MmcQ/YjbR family DNA-binding protein</fullName>
    </recommendedName>
</protein>
<gene>
    <name evidence="1" type="ORF">CVN68_00570</name>
</gene>
<keyword evidence="2" id="KW-1185">Reference proteome</keyword>
<evidence type="ECO:0000313" key="2">
    <source>
        <dbReference type="Proteomes" id="UP000229081"/>
    </source>
</evidence>
<dbReference type="RefSeq" id="WP_100280484.1">
    <property type="nucleotide sequence ID" value="NZ_CP024923.1"/>
</dbReference>
<proteinExistence type="predicted"/>
<evidence type="ECO:0008006" key="3">
    <source>
        <dbReference type="Google" id="ProtNLM"/>
    </source>
</evidence>
<dbReference type="EMBL" id="CP024923">
    <property type="protein sequence ID" value="ATY30669.1"/>
    <property type="molecule type" value="Genomic_DNA"/>
</dbReference>
<sequence>MSFDWDDAVAHARAFPGVTMGAGARGSVSPQVRGRQIVSQGRAPGTYVLRATREEIAVLKDTDPETFWQTPQYEGWPTVIVHAASAEPERMKLLIARAWWDRASLSQRAAAGMEARP</sequence>